<dbReference type="Proteomes" id="UP000187283">
    <property type="component" value="Unassembled WGS sequence"/>
</dbReference>
<dbReference type="EMBL" id="LSSN01000925">
    <property type="protein sequence ID" value="OMJ21748.1"/>
    <property type="molecule type" value="Genomic_DNA"/>
</dbReference>
<evidence type="ECO:0000313" key="3">
    <source>
        <dbReference type="Proteomes" id="UP000187283"/>
    </source>
</evidence>
<dbReference type="STRING" id="133412.A0A1R1Y4B9"/>
<accession>A0A1R1Y4B9</accession>
<name>A0A1R1Y4B9_9FUNG</name>
<organism evidence="2 3">
    <name type="scientific">Smittium culicis</name>
    <dbReference type="NCBI Taxonomy" id="133412"/>
    <lineage>
        <taxon>Eukaryota</taxon>
        <taxon>Fungi</taxon>
        <taxon>Fungi incertae sedis</taxon>
        <taxon>Zoopagomycota</taxon>
        <taxon>Kickxellomycotina</taxon>
        <taxon>Harpellomycetes</taxon>
        <taxon>Harpellales</taxon>
        <taxon>Legeriomycetaceae</taxon>
        <taxon>Smittium</taxon>
    </lineage>
</organism>
<feature type="compositionally biased region" description="Acidic residues" evidence="1">
    <location>
        <begin position="13"/>
        <end position="35"/>
    </location>
</feature>
<evidence type="ECO:0000313" key="2">
    <source>
        <dbReference type="EMBL" id="OMJ21748.1"/>
    </source>
</evidence>
<keyword evidence="3" id="KW-1185">Reference proteome</keyword>
<feature type="compositionally biased region" description="Polar residues" evidence="1">
    <location>
        <begin position="48"/>
        <end position="58"/>
    </location>
</feature>
<comment type="caution">
    <text evidence="2">The sequence shown here is derived from an EMBL/GenBank/DDBJ whole genome shotgun (WGS) entry which is preliminary data.</text>
</comment>
<gene>
    <name evidence="2" type="ORF">AYI70_g3283</name>
</gene>
<proteinExistence type="predicted"/>
<feature type="compositionally biased region" description="Acidic residues" evidence="1">
    <location>
        <begin position="59"/>
        <end position="86"/>
    </location>
</feature>
<sequence length="148" mass="16743">MDKLYLYNKEYNENDDNDDDFNSDVESDFEGDDMNNEFNKAISGFTDGGNSKSGSNADITDDVSDNDLYSDEEYGYNGYDDNDDYDDELEEDLYFESPIDKVNVYLIITKTLEFMQSTNPPTFNALVGGLTPEEQQLLTVVSKESTSS</sequence>
<feature type="region of interest" description="Disordered" evidence="1">
    <location>
        <begin position="1"/>
        <end position="86"/>
    </location>
</feature>
<dbReference type="AlphaFoldDB" id="A0A1R1Y4B9"/>
<reference evidence="2 3" key="1">
    <citation type="submission" date="2017-01" db="EMBL/GenBank/DDBJ databases">
        <authorList>
            <person name="Mah S.A."/>
            <person name="Swanson W.J."/>
            <person name="Moy G.W."/>
            <person name="Vacquier V.D."/>
        </authorList>
    </citation>
    <scope>NUCLEOTIDE SEQUENCE [LARGE SCALE GENOMIC DNA]</scope>
    <source>
        <strain evidence="2 3">GSMNP</strain>
    </source>
</reference>
<evidence type="ECO:0000256" key="1">
    <source>
        <dbReference type="SAM" id="MobiDB-lite"/>
    </source>
</evidence>
<protein>
    <submittedName>
        <fullName evidence="2">Uncharacterized protein</fullName>
    </submittedName>
</protein>